<evidence type="ECO:0000313" key="2">
    <source>
        <dbReference type="EMBL" id="MBE5040574.1"/>
    </source>
</evidence>
<sequence length="229" mass="25837">MLRIKWLGQSGYLLTDGKYTICIDPYLSNSVETVTGAKRLITIPIMPEELQVDMIICTHNHLDHLDPCTIKAVDKSNTIFFAPLDCEMLLKELGVLRYTPFDVGTNVRFGEIELRAVHAKHTVPAVGVLVCANGHRLYFTGDTFYDSKLEQIKCDILFVCINGKLGNMSVSEAIKLTQKLQPKVAVPNHYGMFVENTEEPTKYLSGVDCGFAMRPNVWYEIYDILDKKV</sequence>
<dbReference type="Gene3D" id="3.60.15.10">
    <property type="entry name" value="Ribonuclease Z/Hydroxyacylglutathione hydrolase-like"/>
    <property type="match status" value="1"/>
</dbReference>
<evidence type="ECO:0000313" key="3">
    <source>
        <dbReference type="Proteomes" id="UP000806542"/>
    </source>
</evidence>
<keyword evidence="3" id="KW-1185">Reference proteome</keyword>
<dbReference type="SMART" id="SM00849">
    <property type="entry name" value="Lactamase_B"/>
    <property type="match status" value="1"/>
</dbReference>
<proteinExistence type="predicted"/>
<dbReference type="SUPFAM" id="SSF56281">
    <property type="entry name" value="Metallo-hydrolase/oxidoreductase"/>
    <property type="match status" value="1"/>
</dbReference>
<dbReference type="AlphaFoldDB" id="A0A9D5M4J0"/>
<reference evidence="2" key="1">
    <citation type="submission" date="2020-10" db="EMBL/GenBank/DDBJ databases">
        <title>ChiBAC.</title>
        <authorList>
            <person name="Zenner C."/>
            <person name="Hitch T.C.A."/>
            <person name="Clavel T."/>
        </authorList>
    </citation>
    <scope>NUCLEOTIDE SEQUENCE</scope>
    <source>
        <strain evidence="2">DSM 107454</strain>
    </source>
</reference>
<dbReference type="InterPro" id="IPR036866">
    <property type="entry name" value="RibonucZ/Hydroxyglut_hydro"/>
</dbReference>
<protein>
    <submittedName>
        <fullName evidence="2">MBL fold metallo-hydrolase</fullName>
    </submittedName>
</protein>
<dbReference type="Pfam" id="PF12706">
    <property type="entry name" value="Lactamase_B_2"/>
    <property type="match status" value="1"/>
</dbReference>
<organism evidence="2 3">
    <name type="scientific">Ructibacterium gallinarum</name>
    <dbReference type="NCBI Taxonomy" id="2779355"/>
    <lineage>
        <taxon>Bacteria</taxon>
        <taxon>Bacillati</taxon>
        <taxon>Bacillota</taxon>
        <taxon>Clostridia</taxon>
        <taxon>Eubacteriales</taxon>
        <taxon>Oscillospiraceae</taxon>
        <taxon>Ructibacterium</taxon>
    </lineage>
</organism>
<dbReference type="PANTHER" id="PTHR43546:SF3">
    <property type="entry name" value="UPF0173 METAL-DEPENDENT HYDROLASE MJ1163"/>
    <property type="match status" value="1"/>
</dbReference>
<evidence type="ECO:0000259" key="1">
    <source>
        <dbReference type="SMART" id="SM00849"/>
    </source>
</evidence>
<dbReference type="RefSeq" id="WP_226393128.1">
    <property type="nucleotide sequence ID" value="NZ_JADCKB010000018.1"/>
</dbReference>
<dbReference type="InterPro" id="IPR001279">
    <property type="entry name" value="Metallo-B-lactamas"/>
</dbReference>
<dbReference type="InterPro" id="IPR050114">
    <property type="entry name" value="UPF0173_UPF0282_UlaG_hydrolase"/>
</dbReference>
<gene>
    <name evidence="2" type="ORF">INF28_08885</name>
</gene>
<comment type="caution">
    <text evidence="2">The sequence shown here is derived from an EMBL/GenBank/DDBJ whole genome shotgun (WGS) entry which is preliminary data.</text>
</comment>
<accession>A0A9D5M4J0</accession>
<dbReference type="Proteomes" id="UP000806542">
    <property type="component" value="Unassembled WGS sequence"/>
</dbReference>
<dbReference type="EMBL" id="JADCKB010000018">
    <property type="protein sequence ID" value="MBE5040574.1"/>
    <property type="molecule type" value="Genomic_DNA"/>
</dbReference>
<feature type="domain" description="Metallo-beta-lactamase" evidence="1">
    <location>
        <begin position="8"/>
        <end position="189"/>
    </location>
</feature>
<name>A0A9D5M4J0_9FIRM</name>
<dbReference type="PANTHER" id="PTHR43546">
    <property type="entry name" value="UPF0173 METAL-DEPENDENT HYDROLASE MJ1163-RELATED"/>
    <property type="match status" value="1"/>
</dbReference>